<dbReference type="SMART" id="SM00822">
    <property type="entry name" value="PKS_KR"/>
    <property type="match status" value="1"/>
</dbReference>
<dbReference type="RefSeq" id="WP_254572043.1">
    <property type="nucleotide sequence ID" value="NZ_CP098502.1"/>
</dbReference>
<keyword evidence="6" id="KW-1185">Reference proteome</keyword>
<dbReference type="SUPFAM" id="SSF51735">
    <property type="entry name" value="NAD(P)-binding Rossmann-fold domains"/>
    <property type="match status" value="1"/>
</dbReference>
<dbReference type="Pfam" id="PF00106">
    <property type="entry name" value="adh_short"/>
    <property type="match status" value="1"/>
</dbReference>
<name>A0ABY5DWB3_9ACTN</name>
<evidence type="ECO:0000313" key="6">
    <source>
        <dbReference type="Proteomes" id="UP001056035"/>
    </source>
</evidence>
<dbReference type="EMBL" id="CP098502">
    <property type="protein sequence ID" value="UTI65362.1"/>
    <property type="molecule type" value="Genomic_DNA"/>
</dbReference>
<dbReference type="PRINTS" id="PR00080">
    <property type="entry name" value="SDRFAMILY"/>
</dbReference>
<dbReference type="InterPro" id="IPR036291">
    <property type="entry name" value="NAD(P)-bd_dom_sf"/>
</dbReference>
<keyword evidence="2" id="KW-0560">Oxidoreductase</keyword>
<dbReference type="InterPro" id="IPR020904">
    <property type="entry name" value="Sc_DH/Rdtase_CS"/>
</dbReference>
<proteinExistence type="inferred from homology"/>
<dbReference type="PRINTS" id="PR00081">
    <property type="entry name" value="GDHRDH"/>
</dbReference>
<dbReference type="InterPro" id="IPR002347">
    <property type="entry name" value="SDR_fam"/>
</dbReference>
<dbReference type="Proteomes" id="UP001056035">
    <property type="component" value="Chromosome"/>
</dbReference>
<evidence type="ECO:0000256" key="2">
    <source>
        <dbReference type="ARBA" id="ARBA00023002"/>
    </source>
</evidence>
<dbReference type="PANTHER" id="PTHR44196:SF1">
    <property type="entry name" value="DEHYDROGENASE_REDUCTASE SDR FAMILY MEMBER 7B"/>
    <property type="match status" value="1"/>
</dbReference>
<evidence type="ECO:0000259" key="4">
    <source>
        <dbReference type="SMART" id="SM00822"/>
    </source>
</evidence>
<dbReference type="InterPro" id="IPR057326">
    <property type="entry name" value="KR_dom"/>
</dbReference>
<reference evidence="5 6" key="1">
    <citation type="submission" date="2022-06" db="EMBL/GenBank/DDBJ databases">
        <title>Paraconexibacter antarcticus.</title>
        <authorList>
            <person name="Kim C.S."/>
        </authorList>
    </citation>
    <scope>NUCLEOTIDE SEQUENCE [LARGE SCALE GENOMIC DNA]</scope>
    <source>
        <strain evidence="5 6">02-257</strain>
    </source>
</reference>
<dbReference type="PROSITE" id="PS00061">
    <property type="entry name" value="ADH_SHORT"/>
    <property type="match status" value="1"/>
</dbReference>
<gene>
    <name evidence="5" type="ORF">NBH00_03910</name>
</gene>
<organism evidence="5 6">
    <name type="scientific">Paraconexibacter antarcticus</name>
    <dbReference type="NCBI Taxonomy" id="2949664"/>
    <lineage>
        <taxon>Bacteria</taxon>
        <taxon>Bacillati</taxon>
        <taxon>Actinomycetota</taxon>
        <taxon>Thermoleophilia</taxon>
        <taxon>Solirubrobacterales</taxon>
        <taxon>Paraconexibacteraceae</taxon>
        <taxon>Paraconexibacter</taxon>
    </lineage>
</organism>
<dbReference type="PANTHER" id="PTHR44196">
    <property type="entry name" value="DEHYDROGENASE/REDUCTASE SDR FAMILY MEMBER 7B"/>
    <property type="match status" value="1"/>
</dbReference>
<protein>
    <submittedName>
        <fullName evidence="5">SDR family NAD(P)-dependent oxidoreductase</fullName>
    </submittedName>
</protein>
<evidence type="ECO:0000313" key="5">
    <source>
        <dbReference type="EMBL" id="UTI65362.1"/>
    </source>
</evidence>
<dbReference type="Gene3D" id="3.40.50.720">
    <property type="entry name" value="NAD(P)-binding Rossmann-like Domain"/>
    <property type="match status" value="1"/>
</dbReference>
<dbReference type="CDD" id="cd05233">
    <property type="entry name" value="SDR_c"/>
    <property type="match status" value="1"/>
</dbReference>
<evidence type="ECO:0000256" key="3">
    <source>
        <dbReference type="RuleBase" id="RU000363"/>
    </source>
</evidence>
<accession>A0ABY5DWB3</accession>
<comment type="similarity">
    <text evidence="1 3">Belongs to the short-chain dehydrogenases/reductases (SDR) family.</text>
</comment>
<sequence>MSALGGKVCVITGAGSGIGRALALDLAGRGARLALSDVDEAGLAQTAALVGPGAHTARLDVADRDAFVAYAEAVAGHFGVVHQVYNNAGIAFRRTVLESDWADYERVLGINLWGVIHGTKALLPHLIASGDGHVVNISSLNGIMAQPDMSHYCTAKFAVRGFTETLRTELDRDGHPVKTTVVHPGGIKTNIASAAFARAKADGLPVTPADERRVKLYNDKLLKMDPARAAKTIVDGVVAGRPRVMVGNDAKLLDGLVRLLPSLAPRLIVAGERRLG</sequence>
<feature type="domain" description="Ketoreductase" evidence="4">
    <location>
        <begin position="7"/>
        <end position="190"/>
    </location>
</feature>
<evidence type="ECO:0000256" key="1">
    <source>
        <dbReference type="ARBA" id="ARBA00006484"/>
    </source>
</evidence>